<evidence type="ECO:0000313" key="1">
    <source>
        <dbReference type="EMBL" id="XAD53494.1"/>
    </source>
</evidence>
<keyword evidence="2" id="KW-1185">Reference proteome</keyword>
<dbReference type="RefSeq" id="WP_342594554.1">
    <property type="nucleotide sequence ID" value="NZ_CP151919.1"/>
</dbReference>
<protein>
    <submittedName>
        <fullName evidence="1">Helix-turn-helix domain-containing protein</fullName>
    </submittedName>
</protein>
<dbReference type="SUPFAM" id="SSF46955">
    <property type="entry name" value="Putative DNA-binding domain"/>
    <property type="match status" value="1"/>
</dbReference>
<dbReference type="Gene3D" id="1.10.1660.20">
    <property type="match status" value="1"/>
</dbReference>
<name>A0ABZ3CQR2_9GAMM</name>
<dbReference type="EMBL" id="CP151919">
    <property type="protein sequence ID" value="XAD53494.1"/>
    <property type="molecule type" value="Genomic_DNA"/>
</dbReference>
<dbReference type="Proteomes" id="UP001453229">
    <property type="component" value="Chromosome"/>
</dbReference>
<sequence length="71" mass="8048">MSTGKLMCLEDWRKARFAGKPPGISTVRRWCNEGTIPAKRIGGTWYIDIDAERNQTGMELADQVLDSMRSM</sequence>
<dbReference type="InterPro" id="IPR038137">
    <property type="entry name" value="Excisionase-like_sf"/>
</dbReference>
<gene>
    <name evidence="1" type="ORF">AAGT95_16845</name>
</gene>
<organism evidence="1 2">
    <name type="scientific">Salinicola lusitanus</name>
    <dbReference type="NCBI Taxonomy" id="1949085"/>
    <lineage>
        <taxon>Bacteria</taxon>
        <taxon>Pseudomonadati</taxon>
        <taxon>Pseudomonadota</taxon>
        <taxon>Gammaproteobacteria</taxon>
        <taxon>Oceanospirillales</taxon>
        <taxon>Halomonadaceae</taxon>
        <taxon>Salinicola</taxon>
    </lineage>
</organism>
<evidence type="ECO:0000313" key="2">
    <source>
        <dbReference type="Proteomes" id="UP001453229"/>
    </source>
</evidence>
<dbReference type="InterPro" id="IPR009061">
    <property type="entry name" value="DNA-bd_dom_put_sf"/>
</dbReference>
<reference evidence="1 2" key="1">
    <citation type="submission" date="2024-04" db="EMBL/GenBank/DDBJ databases">
        <title>Salinicola lusitanus LLJ914,a marine bacterium isolated from the Okinawa Trough.</title>
        <authorList>
            <person name="Li J."/>
        </authorList>
    </citation>
    <scope>NUCLEOTIDE SEQUENCE [LARGE SCALE GENOMIC DNA]</scope>
    <source>
        <strain evidence="1 2">LLJ914</strain>
    </source>
</reference>
<proteinExistence type="predicted"/>
<accession>A0ABZ3CQR2</accession>